<feature type="transmembrane region" description="Helical" evidence="8">
    <location>
        <begin position="12"/>
        <end position="35"/>
    </location>
</feature>
<evidence type="ECO:0000256" key="2">
    <source>
        <dbReference type="ARBA" id="ARBA00008017"/>
    </source>
</evidence>
<accession>A0ABD5NGG8</accession>
<feature type="transmembrane region" description="Helical" evidence="8">
    <location>
        <begin position="55"/>
        <end position="77"/>
    </location>
</feature>
<dbReference type="SUPFAM" id="SSF50182">
    <property type="entry name" value="Sm-like ribonucleoproteins"/>
    <property type="match status" value="1"/>
</dbReference>
<evidence type="ECO:0000259" key="10">
    <source>
        <dbReference type="Pfam" id="PF21082"/>
    </source>
</evidence>
<dbReference type="GeneID" id="69118837"/>
<name>A0ABD5NGG8_9EURY</name>
<dbReference type="AlphaFoldDB" id="A0ABD5NGG8"/>
<evidence type="ECO:0000256" key="4">
    <source>
        <dbReference type="ARBA" id="ARBA00022692"/>
    </source>
</evidence>
<reference evidence="11 12" key="1">
    <citation type="journal article" date="2019" name="Int. J. Syst. Evol. Microbiol.">
        <title>The Global Catalogue of Microorganisms (GCM) 10K type strain sequencing project: providing services to taxonomists for standard genome sequencing and annotation.</title>
        <authorList>
            <consortium name="The Broad Institute Genomics Platform"/>
            <consortium name="The Broad Institute Genome Sequencing Center for Infectious Disease"/>
            <person name="Wu L."/>
            <person name="Ma J."/>
        </authorList>
    </citation>
    <scope>NUCLEOTIDE SEQUENCE [LARGE SCALE GENOMIC DNA]</scope>
    <source>
        <strain evidence="11 12">CGMCC 1.12562</strain>
    </source>
</reference>
<dbReference type="PANTHER" id="PTHR30221">
    <property type="entry name" value="SMALL-CONDUCTANCE MECHANOSENSITIVE CHANNEL"/>
    <property type="match status" value="1"/>
</dbReference>
<feature type="domain" description="Mechanosensitive ion channel MscS" evidence="9">
    <location>
        <begin position="98"/>
        <end position="161"/>
    </location>
</feature>
<organism evidence="11 12">
    <name type="scientific">Halobacterium litoreum</name>
    <dbReference type="NCBI Taxonomy" id="2039234"/>
    <lineage>
        <taxon>Archaea</taxon>
        <taxon>Methanobacteriati</taxon>
        <taxon>Methanobacteriota</taxon>
        <taxon>Stenosarchaea group</taxon>
        <taxon>Halobacteria</taxon>
        <taxon>Halobacteriales</taxon>
        <taxon>Halobacteriaceae</taxon>
        <taxon>Halobacterium</taxon>
    </lineage>
</organism>
<dbReference type="Pfam" id="PF21082">
    <property type="entry name" value="MS_channel_3rd"/>
    <property type="match status" value="1"/>
</dbReference>
<dbReference type="InterPro" id="IPR011066">
    <property type="entry name" value="MscS_channel_C_sf"/>
</dbReference>
<keyword evidence="6 8" id="KW-0472">Membrane</keyword>
<dbReference type="SUPFAM" id="SSF82689">
    <property type="entry name" value="Mechanosensitive channel protein MscS (YggB), C-terminal domain"/>
    <property type="match status" value="1"/>
</dbReference>
<dbReference type="Proteomes" id="UP001595660">
    <property type="component" value="Unassembled WGS sequence"/>
</dbReference>
<keyword evidence="5 8" id="KW-1133">Transmembrane helix</keyword>
<dbReference type="InterPro" id="IPR045275">
    <property type="entry name" value="MscS_archaea/bacteria_type"/>
</dbReference>
<comment type="caution">
    <text evidence="11">The sequence shown here is derived from an EMBL/GenBank/DDBJ whole genome shotgun (WGS) entry which is preliminary data.</text>
</comment>
<dbReference type="Gene3D" id="1.10.287.1260">
    <property type="match status" value="1"/>
</dbReference>
<evidence type="ECO:0000313" key="11">
    <source>
        <dbReference type="EMBL" id="MFC3478160.1"/>
    </source>
</evidence>
<dbReference type="InterPro" id="IPR023408">
    <property type="entry name" value="MscS_beta-dom_sf"/>
</dbReference>
<feature type="domain" description="Mechanosensitive ion channel MscS C-terminal" evidence="10">
    <location>
        <begin position="174"/>
        <end position="255"/>
    </location>
</feature>
<dbReference type="GO" id="GO:0005886">
    <property type="term" value="C:plasma membrane"/>
    <property type="evidence" value="ECO:0007669"/>
    <property type="project" value="UniProtKB-SubCell"/>
</dbReference>
<evidence type="ECO:0000259" key="9">
    <source>
        <dbReference type="Pfam" id="PF00924"/>
    </source>
</evidence>
<dbReference type="InterPro" id="IPR006685">
    <property type="entry name" value="MscS_channel_2nd"/>
</dbReference>
<gene>
    <name evidence="11" type="ORF">ACFOKC_10540</name>
</gene>
<dbReference type="EMBL" id="JBHRWN010000002">
    <property type="protein sequence ID" value="MFC3478160.1"/>
    <property type="molecule type" value="Genomic_DNA"/>
</dbReference>
<comment type="similarity">
    <text evidence="2">Belongs to the MscS (TC 1.A.23) family.</text>
</comment>
<protein>
    <submittedName>
        <fullName evidence="11">Mechanosensitive ion channel domain-containing protein</fullName>
    </submittedName>
</protein>
<evidence type="ECO:0000256" key="6">
    <source>
        <dbReference type="ARBA" id="ARBA00023136"/>
    </source>
</evidence>
<keyword evidence="3" id="KW-1003">Cell membrane</keyword>
<dbReference type="InterPro" id="IPR049278">
    <property type="entry name" value="MS_channel_C"/>
</dbReference>
<proteinExistence type="inferred from homology"/>
<dbReference type="Gene3D" id="2.30.30.60">
    <property type="match status" value="1"/>
</dbReference>
<evidence type="ECO:0000256" key="7">
    <source>
        <dbReference type="SAM" id="MobiDB-lite"/>
    </source>
</evidence>
<evidence type="ECO:0000256" key="5">
    <source>
        <dbReference type="ARBA" id="ARBA00022989"/>
    </source>
</evidence>
<sequence>MFASWEQIAVTVGTTVVVAAGAYLAVVWLVTPGVVRAVRARNPRNETLVNAVRAYGRVVGVVAAAVAALVASGYGWVLSESAVVVAAATLAVGVAGQDVFENVVSGGFLVADRNFNVGDWVAWGEGTGGVVEVVGFRSTRVRTAANEIVTVPNAELATRAVRAPYARGRYRTAVSVAVAHDADLAAATDAAGEAAAGVPDVASSPPPETLASFGDGVVVLTVRVWIREPTHAEVARVESRLTRAVRDALADAGVDASPTPGRELSGRVTVNSVES</sequence>
<evidence type="ECO:0000313" key="12">
    <source>
        <dbReference type="Proteomes" id="UP001595660"/>
    </source>
</evidence>
<comment type="subcellular location">
    <subcellularLocation>
        <location evidence="1">Cell membrane</location>
        <topology evidence="1">Multi-pass membrane protein</topology>
    </subcellularLocation>
</comment>
<evidence type="ECO:0000256" key="3">
    <source>
        <dbReference type="ARBA" id="ARBA00022475"/>
    </source>
</evidence>
<dbReference type="InterPro" id="IPR010920">
    <property type="entry name" value="LSM_dom_sf"/>
</dbReference>
<dbReference type="Pfam" id="PF00924">
    <property type="entry name" value="MS_channel_2nd"/>
    <property type="match status" value="1"/>
</dbReference>
<dbReference type="RefSeq" id="WP_232570723.1">
    <property type="nucleotide sequence ID" value="NZ_CP089466.1"/>
</dbReference>
<evidence type="ECO:0000256" key="8">
    <source>
        <dbReference type="SAM" id="Phobius"/>
    </source>
</evidence>
<dbReference type="PANTHER" id="PTHR30221:SF1">
    <property type="entry name" value="SMALL-CONDUCTANCE MECHANOSENSITIVE CHANNEL"/>
    <property type="match status" value="1"/>
</dbReference>
<dbReference type="Gene3D" id="3.30.70.100">
    <property type="match status" value="1"/>
</dbReference>
<feature type="region of interest" description="Disordered" evidence="7">
    <location>
        <begin position="252"/>
        <end position="275"/>
    </location>
</feature>
<keyword evidence="4 8" id="KW-0812">Transmembrane</keyword>
<evidence type="ECO:0000256" key="1">
    <source>
        <dbReference type="ARBA" id="ARBA00004651"/>
    </source>
</evidence>
<keyword evidence="12" id="KW-1185">Reference proteome</keyword>